<name>A0A495V1E0_9GAMM</name>
<protein>
    <submittedName>
        <fullName evidence="2">Protoporphyrinogen oxidase</fullName>
    </submittedName>
</protein>
<dbReference type="PANTHER" id="PTHR42923">
    <property type="entry name" value="PROTOPORPHYRINOGEN OXIDASE"/>
    <property type="match status" value="1"/>
</dbReference>
<sequence length="397" mass="42722">MSTDFDHIVIGAGISGLGAAHFSARRGHRTLVLESSDRVGGCINSQTFPELGGFWTEAGGHTCFNSYGNLLSILDDLGLTRHVQPKGKVGYLLWKGGQRGSILSALHIWEAMRSIPKIFSAPKEGRSVSDYYGDVLGRRNYRDLLRHAFQAVICQPADNYPAEALFRRKPRRKDVIKAFTFSTGLSAIPAAIAAQEGLEVRTGAQISAIERNGEGFRVTTGGETLSCGSLTLAVPPDVATALLPAGFDAARAAITDIGVAEIETLVLAFRTSDLGLKPIAGLIAVDEAFYSAVSRDFLADPSYRGFAFHFRPGVLGEQAQIERACLALGTTPSHIAAQARVRNRLPALRTGHNARVRRLDETLAGTRLAVTGNWFLGVSIEDALTRSRSESDRLFAG</sequence>
<dbReference type="InterPro" id="IPR036188">
    <property type="entry name" value="FAD/NAD-bd_sf"/>
</dbReference>
<evidence type="ECO:0000313" key="2">
    <source>
        <dbReference type="EMBL" id="RKT43099.1"/>
    </source>
</evidence>
<evidence type="ECO:0000259" key="1">
    <source>
        <dbReference type="Pfam" id="PF01593"/>
    </source>
</evidence>
<dbReference type="OrthoDB" id="9769600at2"/>
<dbReference type="Pfam" id="PF01593">
    <property type="entry name" value="Amino_oxidase"/>
    <property type="match status" value="2"/>
</dbReference>
<dbReference type="SUPFAM" id="SSF51905">
    <property type="entry name" value="FAD/NAD(P)-binding domain"/>
    <property type="match status" value="1"/>
</dbReference>
<dbReference type="GO" id="GO:0016491">
    <property type="term" value="F:oxidoreductase activity"/>
    <property type="evidence" value="ECO:0007669"/>
    <property type="project" value="InterPro"/>
</dbReference>
<gene>
    <name evidence="2" type="ORF">BDD21_0409</name>
</gene>
<dbReference type="RefSeq" id="WP_120795717.1">
    <property type="nucleotide sequence ID" value="NZ_RBXL01000001.1"/>
</dbReference>
<accession>A0A495V1E0</accession>
<organism evidence="2 3">
    <name type="scientific">Thiocapsa rosea</name>
    <dbReference type="NCBI Taxonomy" id="69360"/>
    <lineage>
        <taxon>Bacteria</taxon>
        <taxon>Pseudomonadati</taxon>
        <taxon>Pseudomonadota</taxon>
        <taxon>Gammaproteobacteria</taxon>
        <taxon>Chromatiales</taxon>
        <taxon>Chromatiaceae</taxon>
        <taxon>Thiocapsa</taxon>
    </lineage>
</organism>
<dbReference type="InterPro" id="IPR002937">
    <property type="entry name" value="Amino_oxidase"/>
</dbReference>
<proteinExistence type="predicted"/>
<dbReference type="EMBL" id="RBXL01000001">
    <property type="protein sequence ID" value="RKT43099.1"/>
    <property type="molecule type" value="Genomic_DNA"/>
</dbReference>
<comment type="caution">
    <text evidence="2">The sequence shown here is derived from an EMBL/GenBank/DDBJ whole genome shotgun (WGS) entry which is preliminary data.</text>
</comment>
<dbReference type="InterPro" id="IPR050464">
    <property type="entry name" value="Zeta_carotene_desat/Oxidored"/>
</dbReference>
<dbReference type="AlphaFoldDB" id="A0A495V1E0"/>
<feature type="domain" description="Amine oxidase" evidence="1">
    <location>
        <begin position="140"/>
        <end position="272"/>
    </location>
</feature>
<evidence type="ECO:0000313" key="3">
    <source>
        <dbReference type="Proteomes" id="UP000274556"/>
    </source>
</evidence>
<dbReference type="Proteomes" id="UP000274556">
    <property type="component" value="Unassembled WGS sequence"/>
</dbReference>
<keyword evidence="3" id="KW-1185">Reference proteome</keyword>
<reference evidence="2 3" key="1">
    <citation type="submission" date="2018-10" db="EMBL/GenBank/DDBJ databases">
        <title>Genomic Encyclopedia of Archaeal and Bacterial Type Strains, Phase II (KMG-II): from individual species to whole genera.</title>
        <authorList>
            <person name="Goeker M."/>
        </authorList>
    </citation>
    <scope>NUCLEOTIDE SEQUENCE [LARGE SCALE GENOMIC DNA]</scope>
    <source>
        <strain evidence="2 3">DSM 235</strain>
    </source>
</reference>
<dbReference type="Gene3D" id="3.50.50.60">
    <property type="entry name" value="FAD/NAD(P)-binding domain"/>
    <property type="match status" value="2"/>
</dbReference>
<feature type="domain" description="Amine oxidase" evidence="1">
    <location>
        <begin position="14"/>
        <end position="105"/>
    </location>
</feature>